<name>A0ABR2X5C7_9PEZI</name>
<evidence type="ECO:0000313" key="3">
    <source>
        <dbReference type="Proteomes" id="UP001465668"/>
    </source>
</evidence>
<keyword evidence="3" id="KW-1185">Reference proteome</keyword>
<dbReference type="Proteomes" id="UP001465668">
    <property type="component" value="Unassembled WGS sequence"/>
</dbReference>
<evidence type="ECO:0000313" key="2">
    <source>
        <dbReference type="EMBL" id="KAK9768987.1"/>
    </source>
</evidence>
<reference evidence="2 3" key="1">
    <citation type="submission" date="2024-02" db="EMBL/GenBank/DDBJ databases">
        <title>First draft genome assembly of two strains of Seiridium cardinale.</title>
        <authorList>
            <person name="Emiliani G."/>
            <person name="Scali E."/>
        </authorList>
    </citation>
    <scope>NUCLEOTIDE SEQUENCE [LARGE SCALE GENOMIC DNA]</scope>
    <source>
        <strain evidence="2 3">BM-138-000479</strain>
    </source>
</reference>
<organism evidence="2 3">
    <name type="scientific">Seiridium cardinale</name>
    <dbReference type="NCBI Taxonomy" id="138064"/>
    <lineage>
        <taxon>Eukaryota</taxon>
        <taxon>Fungi</taxon>
        <taxon>Dikarya</taxon>
        <taxon>Ascomycota</taxon>
        <taxon>Pezizomycotina</taxon>
        <taxon>Sordariomycetes</taxon>
        <taxon>Xylariomycetidae</taxon>
        <taxon>Amphisphaeriales</taxon>
        <taxon>Sporocadaceae</taxon>
        <taxon>Seiridium</taxon>
    </lineage>
</organism>
<dbReference type="EMBL" id="JARVKM010000251">
    <property type="protein sequence ID" value="KAK9768987.1"/>
    <property type="molecule type" value="Genomic_DNA"/>
</dbReference>
<gene>
    <name evidence="2" type="ORF">SCAR479_02231</name>
</gene>
<accession>A0ABR2X5C7</accession>
<protein>
    <submittedName>
        <fullName evidence="2">Uncharacterized protein</fullName>
    </submittedName>
</protein>
<keyword evidence="1" id="KW-0732">Signal</keyword>
<feature type="signal peptide" evidence="1">
    <location>
        <begin position="1"/>
        <end position="17"/>
    </location>
</feature>
<proteinExistence type="predicted"/>
<comment type="caution">
    <text evidence="2">The sequence shown here is derived from an EMBL/GenBank/DDBJ whole genome shotgun (WGS) entry which is preliminary data.</text>
</comment>
<feature type="chain" id="PRO_5045044517" evidence="1">
    <location>
        <begin position="18"/>
        <end position="199"/>
    </location>
</feature>
<sequence length="199" mass="21719">MKFLVALTAAVASLVSANPVEIEKRGLTNFDQYSGVRLNLVNASFGPNRGLYYKGIGLAEIFDNGSPLQAVNAHSNPNVLAYGNLDRLDDDYPYITSKYKGSSGTFNLESFYYGCIIGNFAGNCTIAIAGYANGTKVAGQRFDYRPTVSQGASMVQLRLDSSWQGIDSVRFLTAFLDRAQHPDLGGATFLDDIRYTYFS</sequence>
<evidence type="ECO:0000256" key="1">
    <source>
        <dbReference type="SAM" id="SignalP"/>
    </source>
</evidence>